<evidence type="ECO:0000313" key="11">
    <source>
        <dbReference type="Proteomes" id="UP000053237"/>
    </source>
</evidence>
<feature type="region of interest" description="Disordered" evidence="8">
    <location>
        <begin position="128"/>
        <end position="168"/>
    </location>
</feature>
<evidence type="ECO:0000256" key="5">
    <source>
        <dbReference type="ARBA" id="ARBA00023175"/>
    </source>
</evidence>
<feature type="binding site" evidence="6">
    <location>
        <begin position="805"/>
        <end position="812"/>
    </location>
    <ligand>
        <name>ATP</name>
        <dbReference type="ChEBI" id="CHEBI:30616"/>
    </ligand>
</feature>
<organism evidence="10 11">
    <name type="scientific">Albugo candida</name>
    <dbReference type="NCBI Taxonomy" id="65357"/>
    <lineage>
        <taxon>Eukaryota</taxon>
        <taxon>Sar</taxon>
        <taxon>Stramenopiles</taxon>
        <taxon>Oomycota</taxon>
        <taxon>Peronosporomycetes</taxon>
        <taxon>Albuginales</taxon>
        <taxon>Albuginaceae</taxon>
        <taxon>Albugo</taxon>
    </lineage>
</organism>
<feature type="compositionally biased region" description="Polar residues" evidence="8">
    <location>
        <begin position="212"/>
        <end position="222"/>
    </location>
</feature>
<feature type="coiled-coil region" evidence="7">
    <location>
        <begin position="507"/>
        <end position="548"/>
    </location>
</feature>
<proteinExistence type="inferred from homology"/>
<dbReference type="PROSITE" id="PS00411">
    <property type="entry name" value="KINESIN_MOTOR_1"/>
    <property type="match status" value="1"/>
</dbReference>
<dbReference type="SUPFAM" id="SSF52540">
    <property type="entry name" value="P-loop containing nucleoside triphosphate hydrolases"/>
    <property type="match status" value="1"/>
</dbReference>
<dbReference type="SMART" id="SM00129">
    <property type="entry name" value="KISc"/>
    <property type="match status" value="1"/>
</dbReference>
<feature type="region of interest" description="Disordered" evidence="8">
    <location>
        <begin position="199"/>
        <end position="222"/>
    </location>
</feature>
<protein>
    <recommendedName>
        <fullName evidence="9">Kinesin motor domain-containing protein</fullName>
    </recommendedName>
</protein>
<dbReference type="InParanoid" id="A0A024GPA1"/>
<dbReference type="InterPro" id="IPR027417">
    <property type="entry name" value="P-loop_NTPase"/>
</dbReference>
<keyword evidence="2" id="KW-0493">Microtubule</keyword>
<gene>
    <name evidence="10" type="ORF">BN9_092440</name>
</gene>
<feature type="coiled-coil region" evidence="7">
    <location>
        <begin position="440"/>
        <end position="467"/>
    </location>
</feature>
<evidence type="ECO:0000256" key="1">
    <source>
        <dbReference type="ARBA" id="ARBA00010899"/>
    </source>
</evidence>
<keyword evidence="4 6" id="KW-0067">ATP-binding</keyword>
<dbReference type="AlphaFoldDB" id="A0A024GPA1"/>
<feature type="region of interest" description="Disordered" evidence="8">
    <location>
        <begin position="323"/>
        <end position="380"/>
    </location>
</feature>
<evidence type="ECO:0000256" key="6">
    <source>
        <dbReference type="PROSITE-ProRule" id="PRU00283"/>
    </source>
</evidence>
<dbReference type="InterPro" id="IPR036961">
    <property type="entry name" value="Kinesin_motor_dom_sf"/>
</dbReference>
<dbReference type="GO" id="GO:0005524">
    <property type="term" value="F:ATP binding"/>
    <property type="evidence" value="ECO:0007669"/>
    <property type="project" value="UniProtKB-UniRule"/>
</dbReference>
<dbReference type="PROSITE" id="PS50067">
    <property type="entry name" value="KINESIN_MOTOR_2"/>
    <property type="match status" value="1"/>
</dbReference>
<evidence type="ECO:0000256" key="7">
    <source>
        <dbReference type="SAM" id="Coils"/>
    </source>
</evidence>
<keyword evidence="3 6" id="KW-0547">Nucleotide-binding</keyword>
<dbReference type="InterPro" id="IPR019821">
    <property type="entry name" value="Kinesin_motor_CS"/>
</dbReference>
<evidence type="ECO:0000256" key="2">
    <source>
        <dbReference type="ARBA" id="ARBA00022701"/>
    </source>
</evidence>
<evidence type="ECO:0000313" key="10">
    <source>
        <dbReference type="EMBL" id="CCI48182.1"/>
    </source>
</evidence>
<dbReference type="STRING" id="65357.A0A024GPA1"/>
<evidence type="ECO:0000256" key="4">
    <source>
        <dbReference type="ARBA" id="ARBA00022840"/>
    </source>
</evidence>
<dbReference type="PANTHER" id="PTHR47972">
    <property type="entry name" value="KINESIN-LIKE PROTEIN KLP-3"/>
    <property type="match status" value="1"/>
</dbReference>
<dbReference type="PANTHER" id="PTHR47972:SF45">
    <property type="entry name" value="PROTEIN CLARET SEGREGATIONAL"/>
    <property type="match status" value="1"/>
</dbReference>
<name>A0A024GPA1_9STRA</name>
<keyword evidence="7" id="KW-0175">Coiled coil</keyword>
<feature type="region of interest" description="Disordered" evidence="8">
    <location>
        <begin position="1074"/>
        <end position="1131"/>
    </location>
</feature>
<comment type="caution">
    <text evidence="10">The sequence shown here is derived from an EMBL/GenBank/DDBJ whole genome shotgun (WGS) entry which is preliminary data.</text>
</comment>
<keyword evidence="5 6" id="KW-0505">Motor protein</keyword>
<sequence>MQLNSRLASPKRSSVSLKTNFETDISRKIRSESLSSSGSESVSTFTSSLGSAALEDQHHCAPLIAMKGHLTEQIAVYGTAQPNNEHKIPEYAIANVKQIEKHSKVASSTSRDSCLSTRRKIASNQDATCNKPQRTSKNCRSILSSGPKAKRNGLITENPSIPLGEMTRHSTPTHRRIRSHDQILPQKINGPVRIQSLGNYNGSKGIKENQTRSKLSCSSMQNDSSTSSERFLIDKLWPSYENNKTSNEIITIDSLLFKQKIAESEVADLLKSTTSLIAFLRQKQQVEVRKLRGGLWQLTRHCGKLTEICESQLRASQQMHTIKEGEGMESKIHNVKREDHTVKGEGATTSNQTKKRVISQNGHGRLQSSSGTSSPETGDVESTLAASVDQLMKQATDQIEKTWKTRFDKIQAEHQNALTQERERAKQTMTNSTKLVSELLHEKDASIKELREECGKLEMQKRHADIDLDAAHKELNLVRSHLQAFDQELTTNAATFWQKTTDLAKHNRILAEEVAQSKQTITKLNERIDSLQLENKDVRQENSTLVKSLQDLDTSHTVEHETFTAMEQKFENEKARREKFQVSVEQLTVENTALYAQMVALQTTHEARMEELRIRFEQKHECLLKEVSQLRNHNRLIQQSRIMMNDQENPEQNQEASMVPLPISEKSTKTTQQIEEMAKELLILRADLDAKSGKINVLEKQVLESELSCRKLRNTIQELRGNIRVHVRLRPFLPSDGAMSQENTAPALICDVHNSTMSASRENQRPFSFDKVYDQSSTQECVFQDVSDFIQSAVDGYNVCILAYGQTGSGKTHTMQGSGKTQMRGIIPRSIELIIQSCENLTLQGWVYSLYVQYFEIYNDTIKDLLLDAKAGSSCSRKYQIRTTKKGKNYVEGLVTKEIDVNMAHEQLDEIVKLAACNRSVERTDMNGQSSRSHSIFLLMLRGTNESQSTEIEGSLSLVDLAGSERLSRSNVTGDRMKEAQAINKSLSSLADVFQALAKKSPHVPYRNSKLTYVLQPSLSADGKTLMMVNLSPTFVSLEESLCSLRFAQQVNHCELGNPVRQIKVNFNSTIPSISRTSSTNSAHGSATDSVPSSNRSGSTKPSKQKSTSITCRFRNPQRDVDMKNTKGKGP</sequence>
<dbReference type="InterPro" id="IPR001752">
    <property type="entry name" value="Kinesin_motor_dom"/>
</dbReference>
<dbReference type="Proteomes" id="UP000053237">
    <property type="component" value="Unassembled WGS sequence"/>
</dbReference>
<dbReference type="EMBL" id="CAIX01000208">
    <property type="protein sequence ID" value="CCI48182.1"/>
    <property type="molecule type" value="Genomic_DNA"/>
</dbReference>
<dbReference type="PRINTS" id="PR00380">
    <property type="entry name" value="KINESINHEAVY"/>
</dbReference>
<dbReference type="GO" id="GO:0003777">
    <property type="term" value="F:microtubule motor activity"/>
    <property type="evidence" value="ECO:0007669"/>
    <property type="project" value="InterPro"/>
</dbReference>
<evidence type="ECO:0000259" key="9">
    <source>
        <dbReference type="PROSITE" id="PS50067"/>
    </source>
</evidence>
<dbReference type="InterPro" id="IPR027640">
    <property type="entry name" value="Kinesin-like_fam"/>
</dbReference>
<dbReference type="OrthoDB" id="3176171at2759"/>
<dbReference type="Pfam" id="PF00225">
    <property type="entry name" value="Kinesin"/>
    <property type="match status" value="1"/>
</dbReference>
<feature type="compositionally biased region" description="Polar residues" evidence="8">
    <location>
        <begin position="1083"/>
        <end position="1111"/>
    </location>
</feature>
<accession>A0A024GPA1</accession>
<dbReference type="GO" id="GO:0007018">
    <property type="term" value="P:microtubule-based movement"/>
    <property type="evidence" value="ECO:0007669"/>
    <property type="project" value="InterPro"/>
</dbReference>
<evidence type="ECO:0000256" key="3">
    <source>
        <dbReference type="ARBA" id="ARBA00022741"/>
    </source>
</evidence>
<feature type="domain" description="Kinesin motor" evidence="9">
    <location>
        <begin position="722"/>
        <end position="1054"/>
    </location>
</feature>
<feature type="compositionally biased region" description="Basic and acidic residues" evidence="8">
    <location>
        <begin position="323"/>
        <end position="343"/>
    </location>
</feature>
<dbReference type="GO" id="GO:0005874">
    <property type="term" value="C:microtubule"/>
    <property type="evidence" value="ECO:0007669"/>
    <property type="project" value="UniProtKB-KW"/>
</dbReference>
<feature type="compositionally biased region" description="Polar residues" evidence="8">
    <location>
        <begin position="128"/>
        <end position="144"/>
    </location>
</feature>
<dbReference type="GO" id="GO:0008017">
    <property type="term" value="F:microtubule binding"/>
    <property type="evidence" value="ECO:0007669"/>
    <property type="project" value="InterPro"/>
</dbReference>
<evidence type="ECO:0000256" key="8">
    <source>
        <dbReference type="SAM" id="MobiDB-lite"/>
    </source>
</evidence>
<keyword evidence="11" id="KW-1185">Reference proteome</keyword>
<comment type="similarity">
    <text evidence="1">Belongs to the TRAFAC class myosin-kinesin ATPase superfamily. Kinesin family. KIN-14 subfamily.</text>
</comment>
<dbReference type="Gene3D" id="3.40.850.10">
    <property type="entry name" value="Kinesin motor domain"/>
    <property type="match status" value="1"/>
</dbReference>
<reference evidence="10 11" key="1">
    <citation type="submission" date="2012-05" db="EMBL/GenBank/DDBJ databases">
        <title>Recombination and specialization in a pathogen metapopulation.</title>
        <authorList>
            <person name="Gardiner A."/>
            <person name="Kemen E."/>
            <person name="Schultz-Larsen T."/>
            <person name="MacLean D."/>
            <person name="Van Oosterhout C."/>
            <person name="Jones J.D.G."/>
        </authorList>
    </citation>
    <scope>NUCLEOTIDE SEQUENCE [LARGE SCALE GENOMIC DNA]</scope>
    <source>
        <strain evidence="10 11">Ac Nc2</strain>
    </source>
</reference>
<feature type="compositionally biased region" description="Polar residues" evidence="8">
    <location>
        <begin position="347"/>
        <end position="376"/>
    </location>
</feature>